<feature type="transmembrane region" description="Helical" evidence="1">
    <location>
        <begin position="33"/>
        <end position="50"/>
    </location>
</feature>
<sequence length="162" mass="18104">MNRLWVKRIGVTAALWVVLCVVAAIIGSRPRPLLLGAGLLAVAAVTWLVSDLAAQAEMVSWDAGYQPYQRVRGDDVRVRRLLHLLQDTSHPETFTRDLHPLLVELVDDRLDTRYGVDRHEHPQAARQLLGEDLLAFVTTPPPARASTDPRYLSAILTRIESL</sequence>
<protein>
    <submittedName>
        <fullName evidence="2">Uncharacterized protein</fullName>
    </submittedName>
</protein>
<name>A0A542ZHA0_9MICO</name>
<evidence type="ECO:0000313" key="3">
    <source>
        <dbReference type="Proteomes" id="UP000319514"/>
    </source>
</evidence>
<keyword evidence="1" id="KW-0812">Transmembrane</keyword>
<dbReference type="RefSeq" id="WP_141787688.1">
    <property type="nucleotide sequence ID" value="NZ_BAAAKX010000004.1"/>
</dbReference>
<keyword evidence="1" id="KW-1133">Transmembrane helix</keyword>
<proteinExistence type="predicted"/>
<comment type="caution">
    <text evidence="2">The sequence shown here is derived from an EMBL/GenBank/DDBJ whole genome shotgun (WGS) entry which is preliminary data.</text>
</comment>
<evidence type="ECO:0000256" key="1">
    <source>
        <dbReference type="SAM" id="Phobius"/>
    </source>
</evidence>
<dbReference type="AlphaFoldDB" id="A0A542ZHA0"/>
<dbReference type="Proteomes" id="UP000319514">
    <property type="component" value="Unassembled WGS sequence"/>
</dbReference>
<evidence type="ECO:0000313" key="2">
    <source>
        <dbReference type="EMBL" id="TQL59704.1"/>
    </source>
</evidence>
<accession>A0A542ZHA0</accession>
<organism evidence="2 3">
    <name type="scientific">Oryzihumus leptocrescens</name>
    <dbReference type="NCBI Taxonomy" id="297536"/>
    <lineage>
        <taxon>Bacteria</taxon>
        <taxon>Bacillati</taxon>
        <taxon>Actinomycetota</taxon>
        <taxon>Actinomycetes</taxon>
        <taxon>Micrococcales</taxon>
        <taxon>Intrasporangiaceae</taxon>
        <taxon>Oryzihumus</taxon>
    </lineage>
</organism>
<gene>
    <name evidence="2" type="ORF">FB474_1070</name>
</gene>
<keyword evidence="3" id="KW-1185">Reference proteome</keyword>
<dbReference type="OrthoDB" id="4869691at2"/>
<keyword evidence="1" id="KW-0472">Membrane</keyword>
<reference evidence="2 3" key="1">
    <citation type="submission" date="2019-06" db="EMBL/GenBank/DDBJ databases">
        <title>Sequencing the genomes of 1000 actinobacteria strains.</title>
        <authorList>
            <person name="Klenk H.-P."/>
        </authorList>
    </citation>
    <scope>NUCLEOTIDE SEQUENCE [LARGE SCALE GENOMIC DNA]</scope>
    <source>
        <strain evidence="2 3">DSM 18082</strain>
    </source>
</reference>
<dbReference type="EMBL" id="VFOQ01000001">
    <property type="protein sequence ID" value="TQL59704.1"/>
    <property type="molecule type" value="Genomic_DNA"/>
</dbReference>